<proteinExistence type="predicted"/>
<name>A0A8K1D907_9PASS</name>
<accession>A0A8K1D907</accession>
<protein>
    <submittedName>
        <fullName evidence="2">Uncharacterized protein</fullName>
    </submittedName>
</protein>
<dbReference type="Proteomes" id="UP000796761">
    <property type="component" value="Unassembled WGS sequence"/>
</dbReference>
<keyword evidence="3" id="KW-1185">Reference proteome</keyword>
<reference evidence="2" key="1">
    <citation type="submission" date="2019-04" db="EMBL/GenBank/DDBJ databases">
        <title>Genome assembly of Zosterops borbonicus 15179.</title>
        <authorList>
            <person name="Leroy T."/>
            <person name="Anselmetti Y."/>
            <person name="Tilak M.-K."/>
            <person name="Nabholz B."/>
        </authorList>
    </citation>
    <scope>NUCLEOTIDE SEQUENCE</scope>
    <source>
        <strain evidence="2">HGM_15179</strain>
        <tissue evidence="2">Muscle</tissue>
    </source>
</reference>
<comment type="caution">
    <text evidence="2">The sequence shown here is derived from an EMBL/GenBank/DDBJ whole genome shotgun (WGS) entry which is preliminary data.</text>
</comment>
<evidence type="ECO:0000313" key="3">
    <source>
        <dbReference type="Proteomes" id="UP000796761"/>
    </source>
</evidence>
<sequence length="98" mass="10960">MSSGGCEPQRKTSLGQAPGRACDSLERGAQAGSGLRAGFVTFGVTTLQWMHPLKRPMLEQFLKNCSLWEMPMFEKFMEDCRVGVSLFWSMKCMKGSYP</sequence>
<evidence type="ECO:0000256" key="1">
    <source>
        <dbReference type="SAM" id="MobiDB-lite"/>
    </source>
</evidence>
<evidence type="ECO:0000313" key="2">
    <source>
        <dbReference type="EMBL" id="TRZ08160.1"/>
    </source>
</evidence>
<dbReference type="AlphaFoldDB" id="A0A8K1D907"/>
<organism evidence="2 3">
    <name type="scientific">Zosterops borbonicus</name>
    <dbReference type="NCBI Taxonomy" id="364589"/>
    <lineage>
        <taxon>Eukaryota</taxon>
        <taxon>Metazoa</taxon>
        <taxon>Chordata</taxon>
        <taxon>Craniata</taxon>
        <taxon>Vertebrata</taxon>
        <taxon>Euteleostomi</taxon>
        <taxon>Archelosauria</taxon>
        <taxon>Archosauria</taxon>
        <taxon>Dinosauria</taxon>
        <taxon>Saurischia</taxon>
        <taxon>Theropoda</taxon>
        <taxon>Coelurosauria</taxon>
        <taxon>Aves</taxon>
        <taxon>Neognathae</taxon>
        <taxon>Neoaves</taxon>
        <taxon>Telluraves</taxon>
        <taxon>Australaves</taxon>
        <taxon>Passeriformes</taxon>
        <taxon>Sylvioidea</taxon>
        <taxon>Zosteropidae</taxon>
        <taxon>Zosterops</taxon>
    </lineage>
</organism>
<gene>
    <name evidence="2" type="ORF">HGM15179_018947</name>
</gene>
<dbReference type="EMBL" id="SWJQ01001463">
    <property type="protein sequence ID" value="TRZ08160.1"/>
    <property type="molecule type" value="Genomic_DNA"/>
</dbReference>
<feature type="region of interest" description="Disordered" evidence="1">
    <location>
        <begin position="1"/>
        <end position="21"/>
    </location>
</feature>